<comment type="similarity">
    <text evidence="2">Belongs to the major facilitator superfamily.</text>
</comment>
<organism evidence="10 11">
    <name type="scientific">Cephalotrichum gorgonifer</name>
    <dbReference type="NCBI Taxonomy" id="2041049"/>
    <lineage>
        <taxon>Eukaryota</taxon>
        <taxon>Fungi</taxon>
        <taxon>Dikarya</taxon>
        <taxon>Ascomycota</taxon>
        <taxon>Pezizomycotina</taxon>
        <taxon>Sordariomycetes</taxon>
        <taxon>Hypocreomycetidae</taxon>
        <taxon>Microascales</taxon>
        <taxon>Microascaceae</taxon>
        <taxon>Cephalotrichum</taxon>
    </lineage>
</organism>
<dbReference type="GO" id="GO:0000329">
    <property type="term" value="C:fungal-type vacuole membrane"/>
    <property type="evidence" value="ECO:0007669"/>
    <property type="project" value="TreeGrafter"/>
</dbReference>
<feature type="transmembrane region" description="Helical" evidence="8">
    <location>
        <begin position="388"/>
        <end position="411"/>
    </location>
</feature>
<keyword evidence="3" id="KW-0813">Transport</keyword>
<dbReference type="PANTHER" id="PTHR23501:SF84">
    <property type="entry name" value="VACUOLAR MEMBRANE AMINO ACID UPTAKE TRANSPORTER FNX2"/>
    <property type="match status" value="1"/>
</dbReference>
<proteinExistence type="inferred from homology"/>
<evidence type="ECO:0000256" key="3">
    <source>
        <dbReference type="ARBA" id="ARBA00022448"/>
    </source>
</evidence>
<keyword evidence="11" id="KW-1185">Reference proteome</keyword>
<dbReference type="Gene3D" id="1.20.1720.10">
    <property type="entry name" value="Multidrug resistance protein D"/>
    <property type="match status" value="1"/>
</dbReference>
<evidence type="ECO:0000256" key="5">
    <source>
        <dbReference type="ARBA" id="ARBA00022989"/>
    </source>
</evidence>
<feature type="domain" description="Major facilitator superfamily (MFS) profile" evidence="9">
    <location>
        <begin position="62"/>
        <end position="551"/>
    </location>
</feature>
<name>A0AAE8STU8_9PEZI</name>
<feature type="transmembrane region" description="Helical" evidence="8">
    <location>
        <begin position="256"/>
        <end position="273"/>
    </location>
</feature>
<dbReference type="Proteomes" id="UP001187682">
    <property type="component" value="Unassembled WGS sequence"/>
</dbReference>
<evidence type="ECO:0000313" key="11">
    <source>
        <dbReference type="Proteomes" id="UP001187682"/>
    </source>
</evidence>
<dbReference type="EMBL" id="ONZQ02000004">
    <property type="protein sequence ID" value="SPO00536.1"/>
    <property type="molecule type" value="Genomic_DNA"/>
</dbReference>
<dbReference type="Pfam" id="PF07690">
    <property type="entry name" value="MFS_1"/>
    <property type="match status" value="1"/>
</dbReference>
<feature type="transmembrane region" description="Helical" evidence="8">
    <location>
        <begin position="285"/>
        <end position="303"/>
    </location>
</feature>
<keyword evidence="5 8" id="KW-1133">Transmembrane helix</keyword>
<feature type="transmembrane region" description="Helical" evidence="8">
    <location>
        <begin position="523"/>
        <end position="546"/>
    </location>
</feature>
<protein>
    <submittedName>
        <fullName evidence="10">Related to multidrug resistance protein</fullName>
    </submittedName>
</protein>
<dbReference type="PANTHER" id="PTHR23501">
    <property type="entry name" value="MAJOR FACILITATOR SUPERFAMILY"/>
    <property type="match status" value="1"/>
</dbReference>
<feature type="region of interest" description="Disordered" evidence="7">
    <location>
        <begin position="1"/>
        <end position="50"/>
    </location>
</feature>
<comment type="subcellular location">
    <subcellularLocation>
        <location evidence="1">Endomembrane system</location>
        <topology evidence="1">Multi-pass membrane protein</topology>
    </subcellularLocation>
</comment>
<evidence type="ECO:0000256" key="8">
    <source>
        <dbReference type="SAM" id="Phobius"/>
    </source>
</evidence>
<evidence type="ECO:0000259" key="9">
    <source>
        <dbReference type="PROSITE" id="PS50850"/>
    </source>
</evidence>
<accession>A0AAE8STU8</accession>
<keyword evidence="4 8" id="KW-0812">Transmembrane</keyword>
<dbReference type="InterPro" id="IPR020846">
    <property type="entry name" value="MFS_dom"/>
</dbReference>
<evidence type="ECO:0000313" key="10">
    <source>
        <dbReference type="EMBL" id="SPO00536.1"/>
    </source>
</evidence>
<feature type="transmembrane region" description="Helical" evidence="8">
    <location>
        <begin position="417"/>
        <end position="440"/>
    </location>
</feature>
<feature type="transmembrane region" description="Helical" evidence="8">
    <location>
        <begin position="461"/>
        <end position="478"/>
    </location>
</feature>
<reference evidence="10" key="1">
    <citation type="submission" date="2018-03" db="EMBL/GenBank/DDBJ databases">
        <authorList>
            <person name="Guldener U."/>
        </authorList>
    </citation>
    <scope>NUCLEOTIDE SEQUENCE</scope>
</reference>
<evidence type="ECO:0000256" key="2">
    <source>
        <dbReference type="ARBA" id="ARBA00008335"/>
    </source>
</evidence>
<dbReference type="PROSITE" id="PS50850">
    <property type="entry name" value="MFS"/>
    <property type="match status" value="1"/>
</dbReference>
<feature type="transmembrane region" description="Helical" evidence="8">
    <location>
        <begin position="61"/>
        <end position="84"/>
    </location>
</feature>
<dbReference type="FunFam" id="1.20.1720.10:FF:000013">
    <property type="entry name" value="Related to multidrug resistance proteins"/>
    <property type="match status" value="1"/>
</dbReference>
<dbReference type="GO" id="GO:0012505">
    <property type="term" value="C:endomembrane system"/>
    <property type="evidence" value="ECO:0007669"/>
    <property type="project" value="UniProtKB-SubCell"/>
</dbReference>
<feature type="transmembrane region" description="Helical" evidence="8">
    <location>
        <begin position="188"/>
        <end position="207"/>
    </location>
</feature>
<feature type="transmembrane region" description="Helical" evidence="8">
    <location>
        <begin position="360"/>
        <end position="381"/>
    </location>
</feature>
<dbReference type="CDD" id="cd17502">
    <property type="entry name" value="MFS_Azr1_MDR_like"/>
    <property type="match status" value="1"/>
</dbReference>
<dbReference type="AlphaFoldDB" id="A0AAE8STU8"/>
<feature type="transmembrane region" description="Helical" evidence="8">
    <location>
        <begin position="324"/>
        <end position="348"/>
    </location>
</feature>
<gene>
    <name evidence="10" type="ORF">DNG_03284</name>
</gene>
<dbReference type="GO" id="GO:0015174">
    <property type="term" value="F:basic amino acid transmembrane transporter activity"/>
    <property type="evidence" value="ECO:0007669"/>
    <property type="project" value="TreeGrafter"/>
</dbReference>
<keyword evidence="6 8" id="KW-0472">Membrane</keyword>
<comment type="caution">
    <text evidence="10">The sequence shown here is derived from an EMBL/GenBank/DDBJ whole genome shotgun (WGS) entry which is preliminary data.</text>
</comment>
<feature type="transmembrane region" description="Helical" evidence="8">
    <location>
        <begin position="96"/>
        <end position="115"/>
    </location>
</feature>
<sequence>MAVTTTDRAPDVPDPAAETTPLLRDHAAGSGDSGGSVEANAPSVEEPPHEGLPEVLARMHILLPAIGIGIYMGAMDQMLTVASYPRIGSELNALNSTSWIATAYFLTLTSFQPLYGKLSDIFGRKECLLFAYTVFGLGCLGCGLSQNMLQLCLSRAVAGIGGGGMNSVVSILISDIVPFRDRGLWQGYINIIFATGTSTGAPLGGLLVDSVGWRWSFLGQVPLCAIAFTAVSLCLHLPKSAAHASHWREKIARIDFLGAAILILAVVGLLTGLDSGSNRGWSDRLTVASLSITPLLFGAFLYVESHIATEPFAPGRIIFDRSLSACYLGNFFAIAGHTACIFFAPLFFQAVQGLSTTESGMRLVPCMVCAVAASLFGGYVIKKTGRYFWITVGGYAFLFLASVPLMVSIYMKSTLGVVLALAGTACGAGSAITTTLIALLSNSSTADTAVVIATSYLFRSLGSSIGISVSSAVLQQVLQSELATRLGGGDAAREVEERVRQDLRAIGDLPAAVEWQVREAYRIAVGTALGPAVAVLAVAVVVTFFVKEKSMKR</sequence>
<feature type="transmembrane region" description="Helical" evidence="8">
    <location>
        <begin position="127"/>
        <end position="149"/>
    </location>
</feature>
<evidence type="ECO:0000256" key="7">
    <source>
        <dbReference type="SAM" id="MobiDB-lite"/>
    </source>
</evidence>
<feature type="transmembrane region" description="Helical" evidence="8">
    <location>
        <begin position="155"/>
        <end position="176"/>
    </location>
</feature>
<evidence type="ECO:0000256" key="6">
    <source>
        <dbReference type="ARBA" id="ARBA00023136"/>
    </source>
</evidence>
<dbReference type="GO" id="GO:0046943">
    <property type="term" value="F:carboxylic acid transmembrane transporter activity"/>
    <property type="evidence" value="ECO:0007669"/>
    <property type="project" value="UniProtKB-ARBA"/>
</dbReference>
<feature type="transmembrane region" description="Helical" evidence="8">
    <location>
        <begin position="213"/>
        <end position="235"/>
    </location>
</feature>
<evidence type="ECO:0000256" key="4">
    <source>
        <dbReference type="ARBA" id="ARBA00022692"/>
    </source>
</evidence>
<dbReference type="InterPro" id="IPR011701">
    <property type="entry name" value="MFS"/>
</dbReference>
<dbReference type="SUPFAM" id="SSF103473">
    <property type="entry name" value="MFS general substrate transporter"/>
    <property type="match status" value="1"/>
</dbReference>
<evidence type="ECO:0000256" key="1">
    <source>
        <dbReference type="ARBA" id="ARBA00004127"/>
    </source>
</evidence>
<dbReference type="InterPro" id="IPR036259">
    <property type="entry name" value="MFS_trans_sf"/>
</dbReference>
<dbReference type="Gene3D" id="1.20.1250.20">
    <property type="entry name" value="MFS general substrate transporter like domains"/>
    <property type="match status" value="1"/>
</dbReference>